<keyword evidence="2" id="KW-1133">Transmembrane helix</keyword>
<dbReference type="GO" id="GO:0009507">
    <property type="term" value="C:chloroplast"/>
    <property type="evidence" value="ECO:0007669"/>
    <property type="project" value="TreeGrafter"/>
</dbReference>
<name>A0A383WAC7_TETOB</name>
<keyword evidence="2" id="KW-0472">Membrane</keyword>
<reference evidence="3 4" key="1">
    <citation type="submission" date="2016-10" db="EMBL/GenBank/DDBJ databases">
        <authorList>
            <person name="Cai Z."/>
        </authorList>
    </citation>
    <scope>NUCLEOTIDE SEQUENCE [LARGE SCALE GENOMIC DNA]</scope>
</reference>
<evidence type="ECO:0000256" key="1">
    <source>
        <dbReference type="SAM" id="MobiDB-lite"/>
    </source>
</evidence>
<evidence type="ECO:0000256" key="2">
    <source>
        <dbReference type="SAM" id="Phobius"/>
    </source>
</evidence>
<keyword evidence="2" id="KW-0812">Transmembrane</keyword>
<feature type="region of interest" description="Disordered" evidence="1">
    <location>
        <begin position="171"/>
        <end position="193"/>
    </location>
</feature>
<sequence length="295" mass="31847">MQTHMSTRTAGLTRPCRVKASAHNWGQRCLQRSSAAVQNTRSQQLRAKSSQSEPQAAVDAVLSVDIPTAEARSCLRFQAVPSGTGQAIMVSAVAEGSSPEEAGVRRGMKLVGISDPIREYEVWDLQDRPSLRYVRDVLRMRSSNSITLRFLEVAELLQALEAADGIISLTTTNNNSSSSNDGSSTPISGSTPLSSIDSISSLASISDSDGSTIAERLQQQYEQAQQGSSSKPLTGVEQREQRRKSYMEQVGQRNDSGFLAVLAASFLLPALVILAVAYSTGYLDSMYSNSLYTAR</sequence>
<dbReference type="PANTHER" id="PTHR36742:SF1">
    <property type="entry name" value="MYOSIN-G HEAVY CHAIN-LIKE PROTEIN"/>
    <property type="match status" value="1"/>
</dbReference>
<dbReference type="PANTHER" id="PTHR36742">
    <property type="entry name" value="MYOSIN-G HEAVY CHAIN-LIKE PROTEIN"/>
    <property type="match status" value="1"/>
</dbReference>
<evidence type="ECO:0000313" key="3">
    <source>
        <dbReference type="EMBL" id="SZX74193.1"/>
    </source>
</evidence>
<evidence type="ECO:0008006" key="5">
    <source>
        <dbReference type="Google" id="ProtNLM"/>
    </source>
</evidence>
<proteinExistence type="predicted"/>
<organism evidence="3 4">
    <name type="scientific">Tetradesmus obliquus</name>
    <name type="common">Green alga</name>
    <name type="synonym">Acutodesmus obliquus</name>
    <dbReference type="NCBI Taxonomy" id="3088"/>
    <lineage>
        <taxon>Eukaryota</taxon>
        <taxon>Viridiplantae</taxon>
        <taxon>Chlorophyta</taxon>
        <taxon>core chlorophytes</taxon>
        <taxon>Chlorophyceae</taxon>
        <taxon>CS clade</taxon>
        <taxon>Sphaeropleales</taxon>
        <taxon>Scenedesmaceae</taxon>
        <taxon>Tetradesmus</taxon>
    </lineage>
</organism>
<accession>A0A383WAC7</accession>
<gene>
    <name evidence="3" type="ORF">BQ4739_LOCUS14438</name>
</gene>
<feature type="region of interest" description="Disordered" evidence="1">
    <location>
        <begin position="220"/>
        <end position="249"/>
    </location>
</feature>
<feature type="compositionally biased region" description="Basic and acidic residues" evidence="1">
    <location>
        <begin position="237"/>
        <end position="246"/>
    </location>
</feature>
<feature type="transmembrane region" description="Helical" evidence="2">
    <location>
        <begin position="257"/>
        <end position="278"/>
    </location>
</feature>
<protein>
    <recommendedName>
        <fullName evidence="5">PDZ domain-containing protein</fullName>
    </recommendedName>
</protein>
<evidence type="ECO:0000313" key="4">
    <source>
        <dbReference type="Proteomes" id="UP000256970"/>
    </source>
</evidence>
<dbReference type="EMBL" id="FNXT01001207">
    <property type="protein sequence ID" value="SZX74193.1"/>
    <property type="molecule type" value="Genomic_DNA"/>
</dbReference>
<dbReference type="AlphaFoldDB" id="A0A383WAC7"/>
<keyword evidence="4" id="KW-1185">Reference proteome</keyword>
<dbReference type="Proteomes" id="UP000256970">
    <property type="component" value="Unassembled WGS sequence"/>
</dbReference>